<dbReference type="InterPro" id="IPR014013">
    <property type="entry name" value="Helic_SF1/SF2_ATP-bd_DinG/Rad3"/>
</dbReference>
<feature type="domain" description="Helicase ATP-binding" evidence="4">
    <location>
        <begin position="14"/>
        <end position="367"/>
    </location>
</feature>
<evidence type="ECO:0000313" key="5">
    <source>
        <dbReference type="Proteomes" id="UP000887565"/>
    </source>
</evidence>
<dbReference type="InterPro" id="IPR006554">
    <property type="entry name" value="Helicase-like_DEXD_c2"/>
</dbReference>
<dbReference type="GO" id="GO:1990918">
    <property type="term" value="P:double-strand break repair involved in meiotic recombination"/>
    <property type="evidence" value="ECO:0007669"/>
    <property type="project" value="TreeGrafter"/>
</dbReference>
<dbReference type="PANTHER" id="PTHR11472:SF47">
    <property type="entry name" value="FANCONI ANEMIA GROUP J PROTEIN"/>
    <property type="match status" value="1"/>
</dbReference>
<dbReference type="PROSITE" id="PS51193">
    <property type="entry name" value="HELICASE_ATP_BIND_2"/>
    <property type="match status" value="1"/>
</dbReference>
<sequence length="533" mass="61665">MLHEPSSSCEFPVSGVSVKFPYTAYRSQKAMIYKIISAIKARKNVLLESPTGSGKTVSLLCSTLAWQLSEYERVESELFDERKRQMNNKLMRLSSDADSSLPKQVVVHNECDYILLYFPLSLCCIQPIKSVDILDDLTDDSIFHMRLQAARKNVPKIFFGSRTHKQLAQVIGELKKTDYCSKIRITILASRRQLCINDRATNQDMDLNEGCKTLLRDKNGIQCTYYSQLKRFDQNPSKLRKLLFKVQRASSVHDDKAHVWDIEDLTKIGDEHHFCPYFAATSTLMQDANVIFAPYNYLVDPLVRERMKLNVKNQIILIDEAHNIEDCCRESLNFVITRNELEAERESLELAAADSFRQEYIYLKDLCSKMISFIDAYTMNTECLHHTEYGRYYKIWSSADIVVQLNDHLGVNKENYSECLTALRNINEAENESNKSDNSPEHQGNDIVQVTKPCIEKFCAFITYFFKENLKFMEDFRRTCNRNGRRSEILAQLLFIITGSSLTLLKKLFPFPKDRNMACYIVKYSSVETNTQT</sequence>
<dbReference type="SUPFAM" id="SSF52540">
    <property type="entry name" value="P-loop containing nucleoside triphosphate hydrolases"/>
    <property type="match status" value="1"/>
</dbReference>
<dbReference type="InterPro" id="IPR027417">
    <property type="entry name" value="P-loop_NTPase"/>
</dbReference>
<organism evidence="5 6">
    <name type="scientific">Romanomermis culicivorax</name>
    <name type="common">Nematode worm</name>
    <dbReference type="NCBI Taxonomy" id="13658"/>
    <lineage>
        <taxon>Eukaryota</taxon>
        <taxon>Metazoa</taxon>
        <taxon>Ecdysozoa</taxon>
        <taxon>Nematoda</taxon>
        <taxon>Enoplea</taxon>
        <taxon>Dorylaimia</taxon>
        <taxon>Mermithida</taxon>
        <taxon>Mermithoidea</taxon>
        <taxon>Mermithidae</taxon>
        <taxon>Romanomermis</taxon>
    </lineage>
</organism>
<evidence type="ECO:0000259" key="4">
    <source>
        <dbReference type="PROSITE" id="PS51193"/>
    </source>
</evidence>
<reference evidence="6" key="1">
    <citation type="submission" date="2022-11" db="UniProtKB">
        <authorList>
            <consortium name="WormBaseParasite"/>
        </authorList>
    </citation>
    <scope>IDENTIFICATION</scope>
</reference>
<dbReference type="GO" id="GO:0003677">
    <property type="term" value="F:DNA binding"/>
    <property type="evidence" value="ECO:0007669"/>
    <property type="project" value="InterPro"/>
</dbReference>
<evidence type="ECO:0000256" key="3">
    <source>
        <dbReference type="ARBA" id="ARBA00022840"/>
    </source>
</evidence>
<evidence type="ECO:0000256" key="1">
    <source>
        <dbReference type="ARBA" id="ARBA00022741"/>
    </source>
</evidence>
<dbReference type="Pfam" id="PF06733">
    <property type="entry name" value="DEAD_2"/>
    <property type="match status" value="1"/>
</dbReference>
<dbReference type="SMART" id="SM00488">
    <property type="entry name" value="DEXDc2"/>
    <property type="match status" value="1"/>
</dbReference>
<dbReference type="GO" id="GO:0003678">
    <property type="term" value="F:DNA helicase activity"/>
    <property type="evidence" value="ECO:0007669"/>
    <property type="project" value="InterPro"/>
</dbReference>
<keyword evidence="1" id="KW-0547">Nucleotide-binding</keyword>
<dbReference type="Proteomes" id="UP000887565">
    <property type="component" value="Unplaced"/>
</dbReference>
<dbReference type="PANTHER" id="PTHR11472">
    <property type="entry name" value="DNA REPAIR DEAD HELICASE RAD3/XP-D SUBFAMILY MEMBER"/>
    <property type="match status" value="1"/>
</dbReference>
<protein>
    <submittedName>
        <fullName evidence="6">Helicase ATP-binding domain-containing protein</fullName>
    </submittedName>
</protein>
<name>A0A915IP59_ROMCU</name>
<dbReference type="Gene3D" id="3.40.50.300">
    <property type="entry name" value="P-loop containing nucleotide triphosphate hydrolases"/>
    <property type="match status" value="1"/>
</dbReference>
<dbReference type="OMA" id="NWIMESS"/>
<keyword evidence="5" id="KW-1185">Reference proteome</keyword>
<dbReference type="InterPro" id="IPR010614">
    <property type="entry name" value="RAD3-like_helicase_DEAD"/>
</dbReference>
<dbReference type="GO" id="GO:0016818">
    <property type="term" value="F:hydrolase activity, acting on acid anhydrides, in phosphorus-containing anhydrides"/>
    <property type="evidence" value="ECO:0007669"/>
    <property type="project" value="InterPro"/>
</dbReference>
<dbReference type="GO" id="GO:0005634">
    <property type="term" value="C:nucleus"/>
    <property type="evidence" value="ECO:0007669"/>
    <property type="project" value="TreeGrafter"/>
</dbReference>
<proteinExistence type="predicted"/>
<keyword evidence="2" id="KW-0378">Hydrolase</keyword>
<evidence type="ECO:0000313" key="6">
    <source>
        <dbReference type="WBParaSite" id="nRc.2.0.1.t15973-RA"/>
    </source>
</evidence>
<dbReference type="GO" id="GO:0006289">
    <property type="term" value="P:nucleotide-excision repair"/>
    <property type="evidence" value="ECO:0007669"/>
    <property type="project" value="TreeGrafter"/>
</dbReference>
<accession>A0A915IP59</accession>
<evidence type="ECO:0000256" key="2">
    <source>
        <dbReference type="ARBA" id="ARBA00022801"/>
    </source>
</evidence>
<dbReference type="AlphaFoldDB" id="A0A915IP59"/>
<dbReference type="GO" id="GO:0005524">
    <property type="term" value="F:ATP binding"/>
    <property type="evidence" value="ECO:0007669"/>
    <property type="project" value="UniProtKB-KW"/>
</dbReference>
<dbReference type="InterPro" id="IPR045028">
    <property type="entry name" value="DinG/Rad3-like"/>
</dbReference>
<dbReference type="WBParaSite" id="nRc.2.0.1.t15973-RA">
    <property type="protein sequence ID" value="nRc.2.0.1.t15973-RA"/>
    <property type="gene ID" value="nRc.2.0.1.g15973"/>
</dbReference>
<keyword evidence="3" id="KW-0067">ATP-binding</keyword>